<feature type="transmembrane region" description="Helical" evidence="2">
    <location>
        <begin position="102"/>
        <end position="121"/>
    </location>
</feature>
<dbReference type="SUPFAM" id="SSF47413">
    <property type="entry name" value="lambda repressor-like DNA-binding domains"/>
    <property type="match status" value="1"/>
</dbReference>
<dbReference type="EMBL" id="DXEI01000050">
    <property type="protein sequence ID" value="HIX94411.1"/>
    <property type="molecule type" value="Genomic_DNA"/>
</dbReference>
<comment type="caution">
    <text evidence="4">The sequence shown here is derived from an EMBL/GenBank/DDBJ whole genome shotgun (WGS) entry which is preliminary data.</text>
</comment>
<evidence type="ECO:0000313" key="5">
    <source>
        <dbReference type="Proteomes" id="UP000886751"/>
    </source>
</evidence>
<keyword evidence="2" id="KW-1133">Transmembrane helix</keyword>
<keyword evidence="1" id="KW-0238">DNA-binding</keyword>
<keyword evidence="2" id="KW-0472">Membrane</keyword>
<feature type="transmembrane region" description="Helical" evidence="2">
    <location>
        <begin position="133"/>
        <end position="154"/>
    </location>
</feature>
<dbReference type="PROSITE" id="PS50943">
    <property type="entry name" value="HTH_CROC1"/>
    <property type="match status" value="1"/>
</dbReference>
<dbReference type="PANTHER" id="PTHR46558:SF11">
    <property type="entry name" value="HTH-TYPE TRANSCRIPTIONAL REGULATOR XRE"/>
    <property type="match status" value="1"/>
</dbReference>
<dbReference type="PANTHER" id="PTHR46558">
    <property type="entry name" value="TRACRIPTIONAL REGULATORY PROTEIN-RELATED-RELATED"/>
    <property type="match status" value="1"/>
</dbReference>
<sequence>MDQQKIARFLKQLRQESGLTQEQLAEQLGVNPRTVSRWETARTMPDFALLVELGRRYGVTADELLDGERRAQSTEKEETAMEKIAEYTRQEKHALTRRFHRLFWAAGLLLAVAIALQLAELTDRFPCDFLSGLGQGAALGMLLVGALFTSRYGVRIRACKQALIRRLLRRA</sequence>
<accession>A0A9D1Y0H9</accession>
<dbReference type="CDD" id="cd00093">
    <property type="entry name" value="HTH_XRE"/>
    <property type="match status" value="1"/>
</dbReference>
<reference evidence="4" key="2">
    <citation type="submission" date="2021-04" db="EMBL/GenBank/DDBJ databases">
        <authorList>
            <person name="Gilroy R."/>
        </authorList>
    </citation>
    <scope>NUCLEOTIDE SEQUENCE</scope>
    <source>
        <strain evidence="4">ChiHecec2B26-7398</strain>
    </source>
</reference>
<dbReference type="InterPro" id="IPR010982">
    <property type="entry name" value="Lambda_DNA-bd_dom_sf"/>
</dbReference>
<organism evidence="4 5">
    <name type="scientific">Candidatus Gemmiger excrementipullorum</name>
    <dbReference type="NCBI Taxonomy" id="2838610"/>
    <lineage>
        <taxon>Bacteria</taxon>
        <taxon>Bacillati</taxon>
        <taxon>Bacillota</taxon>
        <taxon>Clostridia</taxon>
        <taxon>Eubacteriales</taxon>
        <taxon>Gemmiger</taxon>
    </lineage>
</organism>
<keyword evidence="2" id="KW-0812">Transmembrane</keyword>
<dbReference type="GO" id="GO:0003677">
    <property type="term" value="F:DNA binding"/>
    <property type="evidence" value="ECO:0007669"/>
    <property type="project" value="UniProtKB-KW"/>
</dbReference>
<dbReference type="InterPro" id="IPR001387">
    <property type="entry name" value="Cro/C1-type_HTH"/>
</dbReference>
<dbReference type="Proteomes" id="UP000886751">
    <property type="component" value="Unassembled WGS sequence"/>
</dbReference>
<dbReference type="SMART" id="SM00530">
    <property type="entry name" value="HTH_XRE"/>
    <property type="match status" value="1"/>
</dbReference>
<evidence type="ECO:0000259" key="3">
    <source>
        <dbReference type="PROSITE" id="PS50943"/>
    </source>
</evidence>
<gene>
    <name evidence="4" type="ORF">H9846_03030</name>
</gene>
<name>A0A9D1Y0H9_9FIRM</name>
<dbReference type="AlphaFoldDB" id="A0A9D1Y0H9"/>
<dbReference type="Gene3D" id="1.10.260.40">
    <property type="entry name" value="lambda repressor-like DNA-binding domains"/>
    <property type="match status" value="1"/>
</dbReference>
<proteinExistence type="predicted"/>
<reference evidence="4" key="1">
    <citation type="journal article" date="2021" name="PeerJ">
        <title>Extensive microbial diversity within the chicken gut microbiome revealed by metagenomics and culture.</title>
        <authorList>
            <person name="Gilroy R."/>
            <person name="Ravi A."/>
            <person name="Getino M."/>
            <person name="Pursley I."/>
            <person name="Horton D.L."/>
            <person name="Alikhan N.F."/>
            <person name="Baker D."/>
            <person name="Gharbi K."/>
            <person name="Hall N."/>
            <person name="Watson M."/>
            <person name="Adriaenssens E.M."/>
            <person name="Foster-Nyarko E."/>
            <person name="Jarju S."/>
            <person name="Secka A."/>
            <person name="Antonio M."/>
            <person name="Oren A."/>
            <person name="Chaudhuri R.R."/>
            <person name="La Ragione R."/>
            <person name="Hildebrand F."/>
            <person name="Pallen M.J."/>
        </authorList>
    </citation>
    <scope>NUCLEOTIDE SEQUENCE</scope>
    <source>
        <strain evidence="4">ChiHecec2B26-7398</strain>
    </source>
</reference>
<feature type="domain" description="HTH cro/C1-type" evidence="3">
    <location>
        <begin position="10"/>
        <end position="64"/>
    </location>
</feature>
<evidence type="ECO:0000256" key="1">
    <source>
        <dbReference type="ARBA" id="ARBA00023125"/>
    </source>
</evidence>
<evidence type="ECO:0000256" key="2">
    <source>
        <dbReference type="SAM" id="Phobius"/>
    </source>
</evidence>
<evidence type="ECO:0000313" key="4">
    <source>
        <dbReference type="EMBL" id="HIX94411.1"/>
    </source>
</evidence>
<protein>
    <submittedName>
        <fullName evidence="4">Helix-turn-helix domain-containing protein</fullName>
    </submittedName>
</protein>
<dbReference type="Pfam" id="PF01381">
    <property type="entry name" value="HTH_3"/>
    <property type="match status" value="1"/>
</dbReference>